<sequence>MPYESVGVSLADALRGLLNQRVRIFANGSVETVMLISADQNFVRAINILGENTGSLKFYNILNIDYVEVL</sequence>
<reference evidence="1 2" key="1">
    <citation type="submission" date="2017-04" db="EMBL/GenBank/DDBJ databases">
        <authorList>
            <person name="Afonso C.L."/>
            <person name="Miller P.J."/>
            <person name="Scott M.A."/>
            <person name="Spackman E."/>
            <person name="Goraichik I."/>
            <person name="Dimitrov K.M."/>
            <person name="Suarez D.L."/>
            <person name="Swayne D.E."/>
        </authorList>
    </citation>
    <scope>NUCLEOTIDE SEQUENCE [LARGE SCALE GENOMIC DNA]</scope>
    <source>
        <strain evidence="1 2">DSM 12816</strain>
    </source>
</reference>
<keyword evidence="2" id="KW-1185">Reference proteome</keyword>
<dbReference type="Proteomes" id="UP000192790">
    <property type="component" value="Unassembled WGS sequence"/>
</dbReference>
<gene>
    <name evidence="1" type="ORF">SAMN02745168_2204</name>
</gene>
<dbReference type="RefSeq" id="WP_084234869.1">
    <property type="nucleotide sequence ID" value="NZ_FWXW01000005.1"/>
</dbReference>
<evidence type="ECO:0000313" key="1">
    <source>
        <dbReference type="EMBL" id="SMC72385.1"/>
    </source>
</evidence>
<organism evidence="1 2">
    <name type="scientific">Papillibacter cinnamivorans DSM 12816</name>
    <dbReference type="NCBI Taxonomy" id="1122930"/>
    <lineage>
        <taxon>Bacteria</taxon>
        <taxon>Bacillati</taxon>
        <taxon>Bacillota</taxon>
        <taxon>Clostridia</taxon>
        <taxon>Eubacteriales</taxon>
        <taxon>Oscillospiraceae</taxon>
        <taxon>Papillibacter</taxon>
    </lineage>
</organism>
<dbReference type="AlphaFoldDB" id="A0A1W2BHD3"/>
<name>A0A1W2BHD3_9FIRM</name>
<dbReference type="EMBL" id="FWXW01000005">
    <property type="protein sequence ID" value="SMC72385.1"/>
    <property type="molecule type" value="Genomic_DNA"/>
</dbReference>
<proteinExistence type="predicted"/>
<protein>
    <submittedName>
        <fullName evidence="1">Uncharacterized protein</fullName>
    </submittedName>
</protein>
<evidence type="ECO:0000313" key="2">
    <source>
        <dbReference type="Proteomes" id="UP000192790"/>
    </source>
</evidence>
<accession>A0A1W2BHD3</accession>